<feature type="non-terminal residue" evidence="1">
    <location>
        <position position="1"/>
    </location>
</feature>
<sequence length="225" mass="26288">SRLLHDTISSMNIKNRSLETYSETHWVSIYDTTNSIIYVKSAIDKILEEKPNIFTNQEVFQIVCDEDDTFYISCKRIFLIFEPIKQVINLLENCTANLANCFIRIVQIAQFDISPYLLTYYFYSNYQNKGLKNEKFLKIGEIAINYYKKAHYNNKEYSIEDENSDLQKLAKTMFAIIPLQTNSVLQDLVDLLDPIFGADNNQVESILTKEETEETSIEFESRSLF</sequence>
<protein>
    <submittedName>
        <fullName evidence="1">44275_t:CDS:1</fullName>
    </submittedName>
</protein>
<gene>
    <name evidence="1" type="ORF">GMARGA_LOCUS33476</name>
</gene>
<name>A0ABN7WPJ0_GIGMA</name>
<evidence type="ECO:0000313" key="2">
    <source>
        <dbReference type="Proteomes" id="UP000789901"/>
    </source>
</evidence>
<reference evidence="1 2" key="1">
    <citation type="submission" date="2021-06" db="EMBL/GenBank/DDBJ databases">
        <authorList>
            <person name="Kallberg Y."/>
            <person name="Tangrot J."/>
            <person name="Rosling A."/>
        </authorList>
    </citation>
    <scope>NUCLEOTIDE SEQUENCE [LARGE SCALE GENOMIC DNA]</scope>
    <source>
        <strain evidence="1 2">120-4 pot B 10/14</strain>
    </source>
</reference>
<comment type="caution">
    <text evidence="1">The sequence shown here is derived from an EMBL/GenBank/DDBJ whole genome shotgun (WGS) entry which is preliminary data.</text>
</comment>
<dbReference type="Proteomes" id="UP000789901">
    <property type="component" value="Unassembled WGS sequence"/>
</dbReference>
<organism evidence="1 2">
    <name type="scientific">Gigaspora margarita</name>
    <dbReference type="NCBI Taxonomy" id="4874"/>
    <lineage>
        <taxon>Eukaryota</taxon>
        <taxon>Fungi</taxon>
        <taxon>Fungi incertae sedis</taxon>
        <taxon>Mucoromycota</taxon>
        <taxon>Glomeromycotina</taxon>
        <taxon>Glomeromycetes</taxon>
        <taxon>Diversisporales</taxon>
        <taxon>Gigasporaceae</taxon>
        <taxon>Gigaspora</taxon>
    </lineage>
</organism>
<accession>A0ABN7WPJ0</accession>
<proteinExistence type="predicted"/>
<evidence type="ECO:0000313" key="1">
    <source>
        <dbReference type="EMBL" id="CAG8837391.1"/>
    </source>
</evidence>
<keyword evidence="2" id="KW-1185">Reference proteome</keyword>
<dbReference type="EMBL" id="CAJVQB010055782">
    <property type="protein sequence ID" value="CAG8837391.1"/>
    <property type="molecule type" value="Genomic_DNA"/>
</dbReference>